<organism evidence="3 4">
    <name type="scientific">Rhodococcus opacus</name>
    <name type="common">Nocardia opaca</name>
    <dbReference type="NCBI Taxonomy" id="37919"/>
    <lineage>
        <taxon>Bacteria</taxon>
        <taxon>Bacillati</taxon>
        <taxon>Actinomycetota</taxon>
        <taxon>Actinomycetes</taxon>
        <taxon>Mycobacteriales</taxon>
        <taxon>Nocardiaceae</taxon>
        <taxon>Rhodococcus</taxon>
    </lineage>
</organism>
<dbReference type="GO" id="GO:0017168">
    <property type="term" value="F:5-oxoprolinase (ATP-hydrolyzing) activity"/>
    <property type="evidence" value="ECO:0007669"/>
    <property type="project" value="TreeGrafter"/>
</dbReference>
<dbReference type="PANTHER" id="PTHR11365">
    <property type="entry name" value="5-OXOPROLINASE RELATED"/>
    <property type="match status" value="1"/>
</dbReference>
<proteinExistence type="predicted"/>
<dbReference type="InterPro" id="IPR045079">
    <property type="entry name" value="Oxoprolinase-like"/>
</dbReference>
<evidence type="ECO:0000259" key="2">
    <source>
        <dbReference type="Pfam" id="PF05378"/>
    </source>
</evidence>
<dbReference type="eggNOG" id="COG0145">
    <property type="taxonomic scope" value="Bacteria"/>
</dbReference>
<dbReference type="Proteomes" id="UP000028488">
    <property type="component" value="Chromosome"/>
</dbReference>
<feature type="domain" description="Hydantoinase A/oxoprolinase" evidence="1">
    <location>
        <begin position="199"/>
        <end position="483"/>
    </location>
</feature>
<dbReference type="SUPFAM" id="SSF53067">
    <property type="entry name" value="Actin-like ATPase domain"/>
    <property type="match status" value="1"/>
</dbReference>
<evidence type="ECO:0000259" key="1">
    <source>
        <dbReference type="Pfam" id="PF01968"/>
    </source>
</evidence>
<dbReference type="Pfam" id="PF05378">
    <property type="entry name" value="Hydant_A_N"/>
    <property type="match status" value="1"/>
</dbReference>
<dbReference type="InterPro" id="IPR043129">
    <property type="entry name" value="ATPase_NBD"/>
</dbReference>
<dbReference type="InterPro" id="IPR002821">
    <property type="entry name" value="Hydantoinase_A"/>
</dbReference>
<protein>
    <submittedName>
        <fullName evidence="3">5-oxoprolinase</fullName>
    </submittedName>
</protein>
<gene>
    <name evidence="3" type="ORF">EP51_27395</name>
</gene>
<evidence type="ECO:0000313" key="3">
    <source>
        <dbReference type="EMBL" id="AII08143.1"/>
    </source>
</evidence>
<dbReference type="GO" id="GO:0005829">
    <property type="term" value="C:cytosol"/>
    <property type="evidence" value="ECO:0007669"/>
    <property type="project" value="TreeGrafter"/>
</dbReference>
<dbReference type="InterPro" id="IPR008040">
    <property type="entry name" value="Hydant_A_N"/>
</dbReference>
<dbReference type="AlphaFoldDB" id="A0A076ESK7"/>
<dbReference type="PANTHER" id="PTHR11365:SF23">
    <property type="entry name" value="HYPOTHETICAL 5-OXOPROLINASE (EUROFUNG)-RELATED"/>
    <property type="match status" value="1"/>
</dbReference>
<dbReference type="EMBL" id="CP008947">
    <property type="protein sequence ID" value="AII08143.1"/>
    <property type="molecule type" value="Genomic_DNA"/>
</dbReference>
<name>A0A076ESK7_RHOOP</name>
<reference evidence="3 4" key="1">
    <citation type="submission" date="2014-07" db="EMBL/GenBank/DDBJ databases">
        <title>Genome Sequence of Rhodococcus opacus Strain R7, a Biodegrader of Mono- and Polycyclic Aromatic Hydrocarbons.</title>
        <authorList>
            <person name="Di Gennaro P."/>
            <person name="Zampolli J."/>
            <person name="Presti I."/>
            <person name="Cappelletti M."/>
            <person name="D'Ursi P."/>
            <person name="Orro A."/>
            <person name="Mezzelani A."/>
            <person name="Milanesi L."/>
        </authorList>
    </citation>
    <scope>NUCLEOTIDE SEQUENCE [LARGE SCALE GENOMIC DNA]</scope>
    <source>
        <strain evidence="3 4">R7</strain>
    </source>
</reference>
<dbReference type="GO" id="GO:0006749">
    <property type="term" value="P:glutathione metabolic process"/>
    <property type="evidence" value="ECO:0007669"/>
    <property type="project" value="TreeGrafter"/>
</dbReference>
<evidence type="ECO:0000313" key="4">
    <source>
        <dbReference type="Proteomes" id="UP000028488"/>
    </source>
</evidence>
<accession>A0A076ESK7</accession>
<feature type="domain" description="Hydantoinase/oxoprolinase N-terminal" evidence="2">
    <location>
        <begin position="2"/>
        <end position="178"/>
    </location>
</feature>
<dbReference type="Pfam" id="PF01968">
    <property type="entry name" value="Hydantoinase_A"/>
    <property type="match status" value="1"/>
</dbReference>
<sequence>MIGVDVGGTFTDIVSIKDGRIETTKVATNVVESYQGVLEGAAEVGVESAAVFNHASTHGLNAIITRRIPKIAFLTTEGHRDILDMARGWRPAEGNTDPTWRRSFGDATAPIVPRYLRRGIRERIGADGSIVIELDEEQAREELKVLARCKVEGVAICLLNSYVDGRHERRLRELVREEVGDVACSISSEVSPLAREYPRASTTVVDVLCKKIYGPYSKRLEAGLSELGFTGDLNFADCAATLAPVDVAMERPSRIVFSGPAAGTVACAHLGAMIDEPNLLCVDIGGTSSDMSVVTGGTPFVNTTFELEHDLIVNTLSNEIISVGAGGGSIVSITPTGELKVGPESAGADPGPACYGRGGEQPTTTDTFLMIGILDPKRFAAGRSRLDPELARKAFERLDTQASLAERVRFAYKMAVNNVAEGVFDVVVKNGVDPRDYAMISFGAAGSMMLPALLDMINLKSVIVPPHPGLFSALGLVSADQVHADSRTSYLVLTPDAADEINGIYSDMEASMRRTLGDDADRVTFVRTFDGQLMGQVWETPFIKVPGGPITAETVGQMIANFHDGYEKRSGNRFEGMPVQGVTYRLTAIVPTTKVEYARPLRRPAGERLQPVGTISLRYLEENDITAAEYERDALMLDDVIDGPAVIREPLSTTFVLPGQTARVGTVGEIVITRATDSTGVSEEK</sequence>